<dbReference type="RefSeq" id="WP_274995424.1">
    <property type="nucleotide sequence ID" value="NZ_JAJQQP010000009.1"/>
</dbReference>
<evidence type="ECO:0000259" key="2">
    <source>
        <dbReference type="Pfam" id="PF01757"/>
    </source>
</evidence>
<evidence type="ECO:0000256" key="1">
    <source>
        <dbReference type="SAM" id="Phobius"/>
    </source>
</evidence>
<feature type="transmembrane region" description="Helical" evidence="1">
    <location>
        <begin position="336"/>
        <end position="355"/>
    </location>
</feature>
<feature type="transmembrane region" description="Helical" evidence="1">
    <location>
        <begin position="15"/>
        <end position="32"/>
    </location>
</feature>
<reference evidence="3 4" key="1">
    <citation type="submission" date="2023-07" db="EMBL/GenBank/DDBJ databases">
        <title>Sequencing the genomes of 1000 actinobacteria strains.</title>
        <authorList>
            <person name="Klenk H.-P."/>
        </authorList>
    </citation>
    <scope>NUCLEOTIDE SEQUENCE [LARGE SCALE GENOMIC DNA]</scope>
    <source>
        <strain evidence="3 4">DSM 45554</strain>
    </source>
</reference>
<dbReference type="EMBL" id="JAVDYE010000001">
    <property type="protein sequence ID" value="MDR7385483.1"/>
    <property type="molecule type" value="Genomic_DNA"/>
</dbReference>
<feature type="transmembrane region" description="Helical" evidence="1">
    <location>
        <begin position="271"/>
        <end position="292"/>
    </location>
</feature>
<gene>
    <name evidence="3" type="ORF">J2S48_004998</name>
</gene>
<keyword evidence="1" id="KW-0472">Membrane</keyword>
<keyword evidence="4" id="KW-1185">Reference proteome</keyword>
<feature type="transmembrane region" description="Helical" evidence="1">
    <location>
        <begin position="135"/>
        <end position="153"/>
    </location>
</feature>
<organism evidence="3 4">
    <name type="scientific">Promicromonospora iranensis</name>
    <dbReference type="NCBI Taxonomy" id="1105144"/>
    <lineage>
        <taxon>Bacteria</taxon>
        <taxon>Bacillati</taxon>
        <taxon>Actinomycetota</taxon>
        <taxon>Actinomycetes</taxon>
        <taxon>Micrococcales</taxon>
        <taxon>Promicromonosporaceae</taxon>
        <taxon>Promicromonospora</taxon>
    </lineage>
</organism>
<keyword evidence="1" id="KW-1133">Transmembrane helix</keyword>
<evidence type="ECO:0000313" key="4">
    <source>
        <dbReference type="Proteomes" id="UP001183585"/>
    </source>
</evidence>
<feature type="transmembrane region" description="Helical" evidence="1">
    <location>
        <begin position="312"/>
        <end position="330"/>
    </location>
</feature>
<keyword evidence="1" id="KW-0812">Transmembrane</keyword>
<sequence>MSTPAPSRLAFVDNFRLWLTVLVVLHHAAVIYSPLPAWPFHEPGRGPTSDLLLLFLVLNQLWFMSAFFAVSGLFAPGSLDRKGARAFAADRLRRLGIPLLAFLVVLNPLMNLHTFPAAGAETSPLRWLVTTAAPRYMWFVETLLVMSLVYAGWRYLRRGRPAAPVVGRGVPGPATVLTFVTGLTAAVWLWRTVVPSETYWPVVGLPTPDHLPLYVAFFWLGTLALRRGWLDALTVRAGWTGAGAALAGAVVYLAVVVAFPDTFAGRGSWQSLVAAGATVTAALGLTTAVLVLFRTGFATQGPRLRFLADNAYAVYFVHGPVLVLLGRVLAPVEAPAVAKFALLAAVALPVCWAVARGTRAIPGARRIL</sequence>
<feature type="transmembrane region" description="Helical" evidence="1">
    <location>
        <begin position="52"/>
        <end position="74"/>
    </location>
</feature>
<dbReference type="Pfam" id="PF01757">
    <property type="entry name" value="Acyl_transf_3"/>
    <property type="match status" value="1"/>
</dbReference>
<dbReference type="PANTHER" id="PTHR36927:SF1">
    <property type="entry name" value="MDO-LIKE PROTEIN"/>
    <property type="match status" value="1"/>
</dbReference>
<dbReference type="Proteomes" id="UP001183585">
    <property type="component" value="Unassembled WGS sequence"/>
</dbReference>
<proteinExistence type="predicted"/>
<name>A0ABU2CW05_9MICO</name>
<feature type="transmembrane region" description="Helical" evidence="1">
    <location>
        <begin position="211"/>
        <end position="230"/>
    </location>
</feature>
<evidence type="ECO:0000313" key="3">
    <source>
        <dbReference type="EMBL" id="MDR7385483.1"/>
    </source>
</evidence>
<feature type="transmembrane region" description="Helical" evidence="1">
    <location>
        <begin position="174"/>
        <end position="191"/>
    </location>
</feature>
<dbReference type="InterPro" id="IPR050623">
    <property type="entry name" value="Glucan_succinyl_AcylTrfase"/>
</dbReference>
<accession>A0ABU2CW05</accession>
<protein>
    <submittedName>
        <fullName evidence="3">Peptidoglycan/LPS O-acetylase OafA/YrhL</fullName>
    </submittedName>
</protein>
<dbReference type="InterPro" id="IPR002656">
    <property type="entry name" value="Acyl_transf_3_dom"/>
</dbReference>
<feature type="domain" description="Acyltransferase 3" evidence="2">
    <location>
        <begin position="10"/>
        <end position="355"/>
    </location>
</feature>
<feature type="transmembrane region" description="Helical" evidence="1">
    <location>
        <begin position="95"/>
        <end position="115"/>
    </location>
</feature>
<dbReference type="PANTHER" id="PTHR36927">
    <property type="entry name" value="BLR4337 PROTEIN"/>
    <property type="match status" value="1"/>
</dbReference>
<comment type="caution">
    <text evidence="3">The sequence shown here is derived from an EMBL/GenBank/DDBJ whole genome shotgun (WGS) entry which is preliminary data.</text>
</comment>
<feature type="transmembrane region" description="Helical" evidence="1">
    <location>
        <begin position="237"/>
        <end position="259"/>
    </location>
</feature>